<dbReference type="OrthoDB" id="34595at2"/>
<reference evidence="1 2" key="1">
    <citation type="journal article" date="2012" name="Stand. Genomic Sci.">
        <title>Complete genome sequence of the aerobic, heterotroph Marinithermus hydrothermalis type strain (T1(T)) from a deep-sea hydrothermal vent chimney.</title>
        <authorList>
            <person name="Copeland A."/>
            <person name="Gu W."/>
            <person name="Yasawong M."/>
            <person name="Lapidus A."/>
            <person name="Lucas S."/>
            <person name="Deshpande S."/>
            <person name="Pagani I."/>
            <person name="Tapia R."/>
            <person name="Cheng J.F."/>
            <person name="Goodwin L.A."/>
            <person name="Pitluck S."/>
            <person name="Liolios K."/>
            <person name="Ivanova N."/>
            <person name="Mavromatis K."/>
            <person name="Mikhailova N."/>
            <person name="Pati A."/>
            <person name="Chen A."/>
            <person name="Palaniappan K."/>
            <person name="Land M."/>
            <person name="Pan C."/>
            <person name="Brambilla E.M."/>
            <person name="Rohde M."/>
            <person name="Tindall B.J."/>
            <person name="Sikorski J."/>
            <person name="Goker M."/>
            <person name="Detter J.C."/>
            <person name="Bristow J."/>
            <person name="Eisen J.A."/>
            <person name="Markowitz V."/>
            <person name="Hugenholtz P."/>
            <person name="Kyrpides N.C."/>
            <person name="Klenk H.P."/>
            <person name="Woyke T."/>
        </authorList>
    </citation>
    <scope>NUCLEOTIDE SEQUENCE [LARGE SCALE GENOMIC DNA]</scope>
    <source>
        <strain evidence="2">DSM 14884 / JCM 11576 / T1</strain>
    </source>
</reference>
<dbReference type="HOGENOM" id="CLU_2898940_0_0_0"/>
<proteinExistence type="predicted"/>
<gene>
    <name evidence="1" type="ordered locus">Marky_1850</name>
</gene>
<dbReference type="RefSeq" id="WP_013704627.1">
    <property type="nucleotide sequence ID" value="NC_015387.1"/>
</dbReference>
<dbReference type="AlphaFoldDB" id="F2NR03"/>
<sequence>MKRVRTSRQLPPKNRPVVLALLWRDTEGRWQGRVKRIADGKEVFVESLEALLRWLETEGRVQ</sequence>
<keyword evidence="2" id="KW-1185">Reference proteome</keyword>
<evidence type="ECO:0000313" key="1">
    <source>
        <dbReference type="EMBL" id="AEB12581.1"/>
    </source>
</evidence>
<dbReference type="STRING" id="869210.Marky_1850"/>
<protein>
    <submittedName>
        <fullName evidence="1">Uncharacterized protein</fullName>
    </submittedName>
</protein>
<name>F2NR03_MARHT</name>
<dbReference type="Proteomes" id="UP000007030">
    <property type="component" value="Chromosome"/>
</dbReference>
<accession>F2NR03</accession>
<organism evidence="1 2">
    <name type="scientific">Marinithermus hydrothermalis (strain DSM 14884 / JCM 11576 / T1)</name>
    <dbReference type="NCBI Taxonomy" id="869210"/>
    <lineage>
        <taxon>Bacteria</taxon>
        <taxon>Thermotogati</taxon>
        <taxon>Deinococcota</taxon>
        <taxon>Deinococci</taxon>
        <taxon>Thermales</taxon>
        <taxon>Thermaceae</taxon>
        <taxon>Marinithermus</taxon>
    </lineage>
</organism>
<dbReference type="EMBL" id="CP002630">
    <property type="protein sequence ID" value="AEB12581.1"/>
    <property type="molecule type" value="Genomic_DNA"/>
</dbReference>
<dbReference type="KEGG" id="mhd:Marky_1850"/>
<evidence type="ECO:0000313" key="2">
    <source>
        <dbReference type="Proteomes" id="UP000007030"/>
    </source>
</evidence>